<dbReference type="PANTHER" id="PTHR13031">
    <property type="entry name" value="RIBONUCLEASE P SUBUNIT P30"/>
    <property type="match status" value="1"/>
</dbReference>
<keyword evidence="6" id="KW-1185">Reference proteome</keyword>
<dbReference type="Gene3D" id="3.20.20.140">
    <property type="entry name" value="Metal-dependent hydrolases"/>
    <property type="match status" value="1"/>
</dbReference>
<evidence type="ECO:0000256" key="2">
    <source>
        <dbReference type="ARBA" id="ARBA00007331"/>
    </source>
</evidence>
<dbReference type="AlphaFoldDB" id="A0A9P0GPV8"/>
<evidence type="ECO:0000313" key="5">
    <source>
        <dbReference type="EMBL" id="CAH1129938.1"/>
    </source>
</evidence>
<protein>
    <submittedName>
        <fullName evidence="5">Uncharacterized protein</fullName>
    </submittedName>
</protein>
<dbReference type="PANTHER" id="PTHR13031:SF0">
    <property type="entry name" value="RIBONUCLEASE P PROTEIN SUBUNIT P30"/>
    <property type="match status" value="1"/>
</dbReference>
<keyword evidence="3" id="KW-0819">tRNA processing</keyword>
<dbReference type="Pfam" id="PF01876">
    <property type="entry name" value="RNase_P_p30"/>
    <property type="match status" value="1"/>
</dbReference>
<feature type="region of interest" description="Disordered" evidence="4">
    <location>
        <begin position="276"/>
        <end position="297"/>
    </location>
</feature>
<dbReference type="GO" id="GO:0003723">
    <property type="term" value="F:RNA binding"/>
    <property type="evidence" value="ECO:0007669"/>
    <property type="project" value="TreeGrafter"/>
</dbReference>
<dbReference type="InterPro" id="IPR016195">
    <property type="entry name" value="Pol/histidinol_Pase-like"/>
</dbReference>
<reference evidence="5" key="1">
    <citation type="submission" date="2022-01" db="EMBL/GenBank/DDBJ databases">
        <authorList>
            <person name="King R."/>
        </authorList>
    </citation>
    <scope>NUCLEOTIDE SEQUENCE</scope>
</reference>
<dbReference type="SUPFAM" id="SSF89550">
    <property type="entry name" value="PHP domain-like"/>
    <property type="match status" value="1"/>
</dbReference>
<proteinExistence type="inferred from homology"/>
<organism evidence="5 6">
    <name type="scientific">Ceutorhynchus assimilis</name>
    <name type="common">cabbage seed weevil</name>
    <dbReference type="NCBI Taxonomy" id="467358"/>
    <lineage>
        <taxon>Eukaryota</taxon>
        <taxon>Metazoa</taxon>
        <taxon>Ecdysozoa</taxon>
        <taxon>Arthropoda</taxon>
        <taxon>Hexapoda</taxon>
        <taxon>Insecta</taxon>
        <taxon>Pterygota</taxon>
        <taxon>Neoptera</taxon>
        <taxon>Endopterygota</taxon>
        <taxon>Coleoptera</taxon>
        <taxon>Polyphaga</taxon>
        <taxon>Cucujiformia</taxon>
        <taxon>Curculionidae</taxon>
        <taxon>Ceutorhynchinae</taxon>
        <taxon>Ceutorhynchus</taxon>
    </lineage>
</organism>
<comment type="subcellular location">
    <subcellularLocation>
        <location evidence="1">Nucleus</location>
    </subcellularLocation>
</comment>
<evidence type="ECO:0000313" key="6">
    <source>
        <dbReference type="Proteomes" id="UP001152799"/>
    </source>
</evidence>
<sequence length="297" mass="34261">MLTCNQKGFYDLNVHEKCFQNNLRRTLETLYSLGYRTVAVNQLIDVDSIPETKKKKKKGEPRETLDCLPEPFDLNPIKETAAALNYESLTFLNRLTLKFSSQDTLHKYLKSINFKKYDLFGVIPVTREALTFVCSSLEADILSFDVETRLNLRLQRKLFTQLVDRNYHLELTYGPAIEDSTKRKNLINISHLFHTYGKSKNIIFSSGAEFYMHIRNPYDVISLGFLFGLNELQSKNSVMNLPRKVIVNATGRRHGKSVMLVENMDTIVEESVLVVSDEESEDEDMDTDEPLQKKSKQ</sequence>
<gene>
    <name evidence="5" type="ORF">CEUTPL_LOCUS8589</name>
</gene>
<evidence type="ECO:0000256" key="1">
    <source>
        <dbReference type="ARBA" id="ARBA00004123"/>
    </source>
</evidence>
<accession>A0A9P0GPV8</accession>
<feature type="compositionally biased region" description="Acidic residues" evidence="4">
    <location>
        <begin position="276"/>
        <end position="289"/>
    </location>
</feature>
<evidence type="ECO:0000256" key="4">
    <source>
        <dbReference type="SAM" id="MobiDB-lite"/>
    </source>
</evidence>
<dbReference type="Proteomes" id="UP001152799">
    <property type="component" value="Chromosome 4"/>
</dbReference>
<dbReference type="OrthoDB" id="17948at2759"/>
<dbReference type="GO" id="GO:0005655">
    <property type="term" value="C:nucleolar ribonuclease P complex"/>
    <property type="evidence" value="ECO:0007669"/>
    <property type="project" value="TreeGrafter"/>
</dbReference>
<name>A0A9P0GPV8_9CUCU</name>
<dbReference type="InterPro" id="IPR002738">
    <property type="entry name" value="RNase_P_p30"/>
</dbReference>
<dbReference type="GO" id="GO:0008033">
    <property type="term" value="P:tRNA processing"/>
    <property type="evidence" value="ECO:0007669"/>
    <property type="project" value="UniProtKB-KW"/>
</dbReference>
<comment type="similarity">
    <text evidence="2">Belongs to the eukaryotic/archaeal RNase P protein component 3 family.</text>
</comment>
<evidence type="ECO:0000256" key="3">
    <source>
        <dbReference type="ARBA" id="ARBA00022694"/>
    </source>
</evidence>
<dbReference type="EMBL" id="OU892280">
    <property type="protein sequence ID" value="CAH1129938.1"/>
    <property type="molecule type" value="Genomic_DNA"/>
</dbReference>